<comment type="caution">
    <text evidence="2">The sequence shown here is derived from an EMBL/GenBank/DDBJ whole genome shotgun (WGS) entry which is preliminary data.</text>
</comment>
<keyword evidence="1" id="KW-0472">Membrane</keyword>
<evidence type="ECO:0000256" key="1">
    <source>
        <dbReference type="SAM" id="Phobius"/>
    </source>
</evidence>
<evidence type="ECO:0000313" key="2">
    <source>
        <dbReference type="EMBL" id="KEO53796.1"/>
    </source>
</evidence>
<dbReference type="InterPro" id="IPR021738">
    <property type="entry name" value="DUF3309"/>
</dbReference>
<accession>A0ABR4TKW5</accession>
<organism evidence="2 3">
    <name type="scientific">Thalassospira permensis NBRC 106175</name>
    <dbReference type="NCBI Taxonomy" id="1353532"/>
    <lineage>
        <taxon>Bacteria</taxon>
        <taxon>Pseudomonadati</taxon>
        <taxon>Pseudomonadota</taxon>
        <taxon>Alphaproteobacteria</taxon>
        <taxon>Rhodospirillales</taxon>
        <taxon>Thalassospiraceae</taxon>
        <taxon>Thalassospira</taxon>
    </lineage>
</organism>
<reference evidence="2 3" key="1">
    <citation type="submission" date="2013-07" db="EMBL/GenBank/DDBJ databases">
        <title>Thalassospira permensis NBRC 106175 Genome Sequencing.</title>
        <authorList>
            <person name="Lai Q."/>
            <person name="Shao Z."/>
        </authorList>
    </citation>
    <scope>NUCLEOTIDE SEQUENCE [LARGE SCALE GENOMIC DNA]</scope>
    <source>
        <strain evidence="2 3">NBRC 106175</strain>
    </source>
</reference>
<dbReference type="Proteomes" id="UP000027463">
    <property type="component" value="Unassembled WGS sequence"/>
</dbReference>
<name>A0ABR4TKW5_9PROT</name>
<dbReference type="Pfam" id="PF11752">
    <property type="entry name" value="DUF3309"/>
    <property type="match status" value="1"/>
</dbReference>
<evidence type="ECO:0000313" key="3">
    <source>
        <dbReference type="Proteomes" id="UP000027463"/>
    </source>
</evidence>
<feature type="transmembrane region" description="Helical" evidence="1">
    <location>
        <begin position="31"/>
        <end position="50"/>
    </location>
</feature>
<proteinExistence type="predicted"/>
<dbReference type="EMBL" id="AUNC01000034">
    <property type="protein sequence ID" value="KEO53796.1"/>
    <property type="molecule type" value="Genomic_DNA"/>
</dbReference>
<keyword evidence="1" id="KW-1133">Transmembrane helix</keyword>
<feature type="transmembrane region" description="Helical" evidence="1">
    <location>
        <begin position="56"/>
        <end position="75"/>
    </location>
</feature>
<protein>
    <submittedName>
        <fullName evidence="2">Uncharacterized protein</fullName>
    </submittedName>
</protein>
<keyword evidence="1" id="KW-0812">Transmembrane</keyword>
<keyword evidence="3" id="KW-1185">Reference proteome</keyword>
<sequence>MISDNGHLGPEHLDDAKVINFQREFQVMRTIIFIVLVLLLIGGGGGYYGYSSYGGAGLGGVLGLVLTIFIVFWLVRAFRGRAV</sequence>
<gene>
    <name evidence="2" type="ORF">SMB34_06990</name>
</gene>